<protein>
    <recommendedName>
        <fullName evidence="6">Rv2175c C-terminal domain-containing protein</fullName>
    </recommendedName>
</protein>
<evidence type="ECO:0000256" key="1">
    <source>
        <dbReference type="SAM" id="MobiDB-lite"/>
    </source>
</evidence>
<dbReference type="Pfam" id="PF21531">
    <property type="entry name" value="Rv2175c_wHTH"/>
    <property type="match status" value="1"/>
</dbReference>
<dbReference type="InterPro" id="IPR041098">
    <property type="entry name" value="Rv2175c_C"/>
</dbReference>
<gene>
    <name evidence="4" type="ORF">B0H03_11084</name>
</gene>
<organism evidence="4 5">
    <name type="scientific">Rathayibacter iranicus NCPPB 2253 = VKM Ac-1602</name>
    <dbReference type="NCBI Taxonomy" id="1328868"/>
    <lineage>
        <taxon>Bacteria</taxon>
        <taxon>Bacillati</taxon>
        <taxon>Actinomycetota</taxon>
        <taxon>Actinomycetes</taxon>
        <taxon>Micrococcales</taxon>
        <taxon>Microbacteriaceae</taxon>
        <taxon>Rathayibacter</taxon>
    </lineage>
</organism>
<keyword evidence="5" id="KW-1185">Reference proteome</keyword>
<dbReference type="InterPro" id="IPR048576">
    <property type="entry name" value="Rv2175c_wHTH"/>
</dbReference>
<feature type="compositionally biased region" description="Low complexity" evidence="1">
    <location>
        <begin position="7"/>
        <end position="21"/>
    </location>
</feature>
<dbReference type="Pfam" id="PF18367">
    <property type="entry name" value="Rv2175c_C"/>
    <property type="match status" value="1"/>
</dbReference>
<proteinExistence type="predicted"/>
<name>A0ABX5LF13_9MICO</name>
<evidence type="ECO:0000259" key="3">
    <source>
        <dbReference type="Pfam" id="PF21531"/>
    </source>
</evidence>
<feature type="region of interest" description="Disordered" evidence="1">
    <location>
        <begin position="1"/>
        <end position="21"/>
    </location>
</feature>
<feature type="domain" description="Rv2175c C-terminal" evidence="2">
    <location>
        <begin position="94"/>
        <end position="147"/>
    </location>
</feature>
<sequence>MSDARAARQPGRAALGRPAAPWQSWRVTDSSASAPSATDSEFDWLTIPDLVELTGLGVGRVRRLLEERHLLGTRRNGVVVVPSLFLRDGEPMSEIRGTAILLSDSGFTDEEAVDWLLSSEDNLGTSPILALRAGRKAEVRRVAQALA</sequence>
<feature type="domain" description="DNA-binding protein Rv2175c wHTH" evidence="3">
    <location>
        <begin position="39"/>
        <end position="86"/>
    </location>
</feature>
<evidence type="ECO:0000313" key="4">
    <source>
        <dbReference type="EMBL" id="PWJ62694.1"/>
    </source>
</evidence>
<reference evidence="4 5" key="1">
    <citation type="submission" date="2018-03" db="EMBL/GenBank/DDBJ databases">
        <title>Genomic Encyclopedia of Type Strains, Phase III (KMG-III): the genomes of soil and plant-associated and newly described type strains.</title>
        <authorList>
            <person name="Whitman W."/>
        </authorList>
    </citation>
    <scope>NUCLEOTIDE SEQUENCE [LARGE SCALE GENOMIC DNA]</scope>
    <source>
        <strain evidence="4 5">VKM Ac-1602</strain>
    </source>
</reference>
<accession>A0ABX5LF13</accession>
<comment type="caution">
    <text evidence="4">The sequence shown here is derived from an EMBL/GenBank/DDBJ whole genome shotgun (WGS) entry which is preliminary data.</text>
</comment>
<evidence type="ECO:0000259" key="2">
    <source>
        <dbReference type="Pfam" id="PF18367"/>
    </source>
</evidence>
<dbReference type="Proteomes" id="UP000245674">
    <property type="component" value="Unassembled WGS sequence"/>
</dbReference>
<evidence type="ECO:0008006" key="6">
    <source>
        <dbReference type="Google" id="ProtNLM"/>
    </source>
</evidence>
<dbReference type="EMBL" id="QGDV01000010">
    <property type="protein sequence ID" value="PWJ62694.1"/>
    <property type="molecule type" value="Genomic_DNA"/>
</dbReference>
<evidence type="ECO:0000313" key="5">
    <source>
        <dbReference type="Proteomes" id="UP000245674"/>
    </source>
</evidence>